<dbReference type="EMBL" id="PQIB02000008">
    <property type="protein sequence ID" value="RLN04751.1"/>
    <property type="molecule type" value="Genomic_DNA"/>
</dbReference>
<evidence type="ECO:0000313" key="2">
    <source>
        <dbReference type="EMBL" id="RLN04751.1"/>
    </source>
</evidence>
<feature type="region of interest" description="Disordered" evidence="1">
    <location>
        <begin position="232"/>
        <end position="278"/>
    </location>
</feature>
<dbReference type="Proteomes" id="UP000275267">
    <property type="component" value="Unassembled WGS sequence"/>
</dbReference>
<reference evidence="3" key="1">
    <citation type="journal article" date="2019" name="Nat. Commun.">
        <title>The genome of broomcorn millet.</title>
        <authorList>
            <person name="Zou C."/>
            <person name="Miki D."/>
            <person name="Li D."/>
            <person name="Tang Q."/>
            <person name="Xiao L."/>
            <person name="Rajput S."/>
            <person name="Deng P."/>
            <person name="Jia W."/>
            <person name="Huang R."/>
            <person name="Zhang M."/>
            <person name="Sun Y."/>
            <person name="Hu J."/>
            <person name="Fu X."/>
            <person name="Schnable P.S."/>
            <person name="Li F."/>
            <person name="Zhang H."/>
            <person name="Feng B."/>
            <person name="Zhu X."/>
            <person name="Liu R."/>
            <person name="Schnable J.C."/>
            <person name="Zhu J.-K."/>
            <person name="Zhang H."/>
        </authorList>
    </citation>
    <scope>NUCLEOTIDE SEQUENCE [LARGE SCALE GENOMIC DNA]</scope>
</reference>
<name>A0A3L6RLH3_PANMI</name>
<feature type="region of interest" description="Disordered" evidence="1">
    <location>
        <begin position="17"/>
        <end position="65"/>
    </location>
</feature>
<organism evidence="2 3">
    <name type="scientific">Panicum miliaceum</name>
    <name type="common">Proso millet</name>
    <name type="synonym">Broomcorn millet</name>
    <dbReference type="NCBI Taxonomy" id="4540"/>
    <lineage>
        <taxon>Eukaryota</taxon>
        <taxon>Viridiplantae</taxon>
        <taxon>Streptophyta</taxon>
        <taxon>Embryophyta</taxon>
        <taxon>Tracheophyta</taxon>
        <taxon>Spermatophyta</taxon>
        <taxon>Magnoliopsida</taxon>
        <taxon>Liliopsida</taxon>
        <taxon>Poales</taxon>
        <taxon>Poaceae</taxon>
        <taxon>PACMAD clade</taxon>
        <taxon>Panicoideae</taxon>
        <taxon>Panicodae</taxon>
        <taxon>Paniceae</taxon>
        <taxon>Panicinae</taxon>
        <taxon>Panicum</taxon>
        <taxon>Panicum sect. Panicum</taxon>
    </lineage>
</organism>
<accession>A0A3L6RLH3</accession>
<keyword evidence="3" id="KW-1185">Reference proteome</keyword>
<proteinExistence type="predicted"/>
<feature type="compositionally biased region" description="Low complexity" evidence="1">
    <location>
        <begin position="232"/>
        <end position="254"/>
    </location>
</feature>
<evidence type="ECO:0000313" key="3">
    <source>
        <dbReference type="Proteomes" id="UP000275267"/>
    </source>
</evidence>
<protein>
    <submittedName>
        <fullName evidence="2">Uncharacterized protein</fullName>
    </submittedName>
</protein>
<sequence>MLTCAATGDSLPCRLQQDNEPGWVSRDDGSLEMMPPRRRRRRWRHHHSPRCGQSFHPENPVRSENICKITPPTESATPYDAAAIAGKAGQIFRPEHPIPTTAHHQPGNPKIAAMEPPGAALPRCLLAPRVDLLGRATTTPHRIVGAQSSPPQRPDTSNRHASLLPQTHGRIPPDPLLQHQVRQDGGWIRPRGRQIQSPECHQAAPSPRCLARQPQHLALRPSTAAARPLALASSRRAAAPGPRSIALPRRPAAAGHHRRASAQTLPPHLRAQIGPRRV</sequence>
<feature type="compositionally biased region" description="Polar residues" evidence="1">
    <location>
        <begin position="139"/>
        <end position="150"/>
    </location>
</feature>
<gene>
    <name evidence="2" type="ORF">C2845_PM13G25290</name>
</gene>
<feature type="compositionally biased region" description="Basic residues" evidence="1">
    <location>
        <begin position="36"/>
        <end position="49"/>
    </location>
</feature>
<comment type="caution">
    <text evidence="2">The sequence shown here is derived from an EMBL/GenBank/DDBJ whole genome shotgun (WGS) entry which is preliminary data.</text>
</comment>
<evidence type="ECO:0000256" key="1">
    <source>
        <dbReference type="SAM" id="MobiDB-lite"/>
    </source>
</evidence>
<dbReference type="AlphaFoldDB" id="A0A3L6RLH3"/>
<feature type="region of interest" description="Disordered" evidence="1">
    <location>
        <begin position="139"/>
        <end position="177"/>
    </location>
</feature>